<dbReference type="PATRIC" id="fig|1354791.3.peg.3141"/>
<dbReference type="NCBIfam" id="TIGR02704">
    <property type="entry name" value="carboxysome_B"/>
    <property type="match status" value="1"/>
</dbReference>
<comment type="subcellular location">
    <subcellularLocation>
        <location evidence="1">Bacterial microcompartment</location>
    </subcellularLocation>
</comment>
<gene>
    <name evidence="3" type="ORF">M911_13255</name>
</gene>
<dbReference type="GO" id="GO:0031469">
    <property type="term" value="C:bacterial microcompartment"/>
    <property type="evidence" value="ECO:0007669"/>
    <property type="project" value="UniProtKB-SubCell"/>
</dbReference>
<dbReference type="Pfam" id="PF03319">
    <property type="entry name" value="EutN_CcmL"/>
    <property type="match status" value="1"/>
</dbReference>
<dbReference type="InterPro" id="IPR004992">
    <property type="entry name" value="EutN_CcmL"/>
</dbReference>
<keyword evidence="4" id="KW-1185">Reference proteome</keyword>
<dbReference type="KEGG" id="hhc:M911_13255"/>
<dbReference type="Proteomes" id="UP000019442">
    <property type="component" value="Chromosome"/>
</dbReference>
<dbReference type="InterPro" id="IPR036677">
    <property type="entry name" value="EutN_CcmL_sf"/>
</dbReference>
<dbReference type="RefSeq" id="WP_025282470.1">
    <property type="nucleotide sequence ID" value="NZ_CP007268.1"/>
</dbReference>
<dbReference type="HOGENOM" id="CLU_148498_1_0_6"/>
<sequence>MEIQQVEGSLVCTQRVPGLHHVHLRVLRDARGKRVVATDPVGASPGNWVFVVSGSAARYAMGDARILTDLTVGGIIDHWEPDT</sequence>
<reference evidence="3 4" key="1">
    <citation type="journal article" date="2014" name="J Genomics">
        <title>Draft Genome Sequence of the Extremely Halophilic Phototrophic Purple Sulfur Bacterium Halorhodospira halochloris.</title>
        <authorList>
            <person name="Singh K.S."/>
            <person name="Kirksey J."/>
            <person name="Hoff W.D."/>
            <person name="Deole R."/>
        </authorList>
    </citation>
    <scope>NUCLEOTIDE SEQUENCE [LARGE SCALE GENOMIC DNA]</scope>
    <source>
        <strain evidence="3 4">A</strain>
    </source>
</reference>
<dbReference type="PANTHER" id="PTHR36539">
    <property type="entry name" value="ETHANOLAMINE UTILIZATION PROTEIN EUTN"/>
    <property type="match status" value="1"/>
</dbReference>
<evidence type="ECO:0000313" key="4">
    <source>
        <dbReference type="Proteomes" id="UP000019442"/>
    </source>
</evidence>
<dbReference type="PROSITE" id="PS51932">
    <property type="entry name" value="BMV"/>
    <property type="match status" value="1"/>
</dbReference>
<dbReference type="SUPFAM" id="SSF159133">
    <property type="entry name" value="EutN/CcmL-like"/>
    <property type="match status" value="1"/>
</dbReference>
<dbReference type="InterPro" id="IPR014077">
    <property type="entry name" value="CsoS4B"/>
</dbReference>
<dbReference type="EMBL" id="CP007268">
    <property type="protein sequence ID" value="AHK79958.1"/>
    <property type="molecule type" value="Genomic_DNA"/>
</dbReference>
<evidence type="ECO:0000256" key="2">
    <source>
        <dbReference type="ARBA" id="ARBA00024446"/>
    </source>
</evidence>
<dbReference type="Gene3D" id="2.40.50.220">
    <property type="entry name" value="EutN/Ccml"/>
    <property type="match status" value="1"/>
</dbReference>
<protein>
    <submittedName>
        <fullName evidence="3">Carboxysome shell protein</fullName>
    </submittedName>
</protein>
<proteinExistence type="predicted"/>
<dbReference type="PANTHER" id="PTHR36539:SF1">
    <property type="entry name" value="BACTERIAL MICROCOMPARTMENT SHELL VERTEX PROTEIN EUTN"/>
    <property type="match status" value="1"/>
</dbReference>
<keyword evidence="2" id="KW-1283">Bacterial microcompartment</keyword>
<name>W8KLB5_9GAMM</name>
<evidence type="ECO:0000256" key="1">
    <source>
        <dbReference type="ARBA" id="ARBA00024322"/>
    </source>
</evidence>
<dbReference type="AlphaFoldDB" id="W8KLB5"/>
<dbReference type="OrthoDB" id="5296236at2"/>
<reference evidence="4" key="2">
    <citation type="submission" date="2014-02" db="EMBL/GenBank/DDBJ databases">
        <title>Draft Genome Sequence of extremely halophilic bacteria Halorhodospira halochloris.</title>
        <authorList>
            <person name="Singh K.S."/>
        </authorList>
    </citation>
    <scope>NUCLEOTIDE SEQUENCE [LARGE SCALE GENOMIC DNA]</scope>
    <source>
        <strain evidence="4">A</strain>
    </source>
</reference>
<organism evidence="3 4">
    <name type="scientific">Ectothiorhodospira haloalkaliphila</name>
    <dbReference type="NCBI Taxonomy" id="421628"/>
    <lineage>
        <taxon>Bacteria</taxon>
        <taxon>Pseudomonadati</taxon>
        <taxon>Pseudomonadota</taxon>
        <taxon>Gammaproteobacteria</taxon>
        <taxon>Chromatiales</taxon>
        <taxon>Ectothiorhodospiraceae</taxon>
        <taxon>Ectothiorhodospira</taxon>
    </lineage>
</organism>
<accession>W8KLB5</accession>
<dbReference type="CDD" id="cd01614">
    <property type="entry name" value="EutN_CcmL"/>
    <property type="match status" value="1"/>
</dbReference>
<evidence type="ECO:0000313" key="3">
    <source>
        <dbReference type="EMBL" id="AHK79958.1"/>
    </source>
</evidence>